<comment type="caution">
    <text evidence="2">The sequence shown here is derived from an EMBL/GenBank/DDBJ whole genome shotgun (WGS) entry which is preliminary data.</text>
</comment>
<keyword evidence="3" id="KW-1185">Reference proteome</keyword>
<dbReference type="AlphaFoldDB" id="A0A9N7UJJ1"/>
<name>A0A9N7UJJ1_PLEPL</name>
<gene>
    <name evidence="2" type="ORF">PLEPLA_LOCUS19589</name>
</gene>
<feature type="region of interest" description="Disordered" evidence="1">
    <location>
        <begin position="1"/>
        <end position="30"/>
    </location>
</feature>
<reference evidence="2" key="1">
    <citation type="submission" date="2020-03" db="EMBL/GenBank/DDBJ databases">
        <authorList>
            <person name="Weist P."/>
        </authorList>
    </citation>
    <scope>NUCLEOTIDE SEQUENCE</scope>
</reference>
<accession>A0A9N7UJJ1</accession>
<organism evidence="2 3">
    <name type="scientific">Pleuronectes platessa</name>
    <name type="common">European plaice</name>
    <dbReference type="NCBI Taxonomy" id="8262"/>
    <lineage>
        <taxon>Eukaryota</taxon>
        <taxon>Metazoa</taxon>
        <taxon>Chordata</taxon>
        <taxon>Craniata</taxon>
        <taxon>Vertebrata</taxon>
        <taxon>Euteleostomi</taxon>
        <taxon>Actinopterygii</taxon>
        <taxon>Neopterygii</taxon>
        <taxon>Teleostei</taxon>
        <taxon>Neoteleostei</taxon>
        <taxon>Acanthomorphata</taxon>
        <taxon>Carangaria</taxon>
        <taxon>Pleuronectiformes</taxon>
        <taxon>Pleuronectoidei</taxon>
        <taxon>Pleuronectidae</taxon>
        <taxon>Pleuronectes</taxon>
    </lineage>
</organism>
<evidence type="ECO:0000313" key="3">
    <source>
        <dbReference type="Proteomes" id="UP001153269"/>
    </source>
</evidence>
<evidence type="ECO:0000256" key="1">
    <source>
        <dbReference type="SAM" id="MobiDB-lite"/>
    </source>
</evidence>
<dbReference type="Proteomes" id="UP001153269">
    <property type="component" value="Unassembled WGS sequence"/>
</dbReference>
<protein>
    <submittedName>
        <fullName evidence="2">Uncharacterized protein</fullName>
    </submittedName>
</protein>
<proteinExistence type="predicted"/>
<sequence length="103" mass="11503">MKYQERASIAHRSRGSAPCPRSLAQRDSLTSELVHSQVDRSLDVRAPARRLPSAAPQWGHWELKLALQQHPSTLLSQRLEVSRGLRLDDRHSSSEITLANAAS</sequence>
<evidence type="ECO:0000313" key="2">
    <source>
        <dbReference type="EMBL" id="CAB1431532.1"/>
    </source>
</evidence>
<dbReference type="EMBL" id="CADEAL010001346">
    <property type="protein sequence ID" value="CAB1431532.1"/>
    <property type="molecule type" value="Genomic_DNA"/>
</dbReference>